<name>A0A1T4V8K9_9GAMM</name>
<reference evidence="3" key="1">
    <citation type="submission" date="2017-02" db="EMBL/GenBank/DDBJ databases">
        <authorList>
            <person name="Varghese N."/>
            <person name="Submissions S."/>
        </authorList>
    </citation>
    <scope>NUCLEOTIDE SEQUENCE [LARGE SCALE GENOMIC DNA]</scope>
    <source>
        <strain evidence="3">DSM 22720</strain>
    </source>
</reference>
<proteinExistence type="predicted"/>
<dbReference type="AlphaFoldDB" id="A0A1T4V8K9"/>
<dbReference type="EMBL" id="FUXU01000055">
    <property type="protein sequence ID" value="SKA61289.1"/>
    <property type="molecule type" value="Genomic_DNA"/>
</dbReference>
<feature type="transmembrane region" description="Helical" evidence="1">
    <location>
        <begin position="149"/>
        <end position="167"/>
    </location>
</feature>
<evidence type="ECO:0000256" key="1">
    <source>
        <dbReference type="SAM" id="Phobius"/>
    </source>
</evidence>
<keyword evidence="3" id="KW-1185">Reference proteome</keyword>
<sequence length="240" mass="27773">MKLAGYNSPFGKAVTASEFEKEAGANYKEKGVFPYCFACKETVYTKGTQSPNINGHYAHYRYSDDVDPMDYCVESSQGQASHRLLGLHTEHWDIYRAEKLRWLFFEPDNVKSAYCFCLRACGKGNFPITKFAELIKRADNKNIWAYKNIPVWVVPYILLLLADFLFADRFEFRFVLNKPSRLPLQNLWADDKYSITKIFTDSQREMADGQISINQDTFKRLSGNTNWMDDGFVERLIALA</sequence>
<keyword evidence="1" id="KW-1133">Transmembrane helix</keyword>
<accession>A0A1T4V8K9</accession>
<protein>
    <submittedName>
        <fullName evidence="2">Uncharacterized protein</fullName>
    </submittedName>
</protein>
<organism evidence="2 3">
    <name type="scientific">Enterovibrio nigricans DSM 22720</name>
    <dbReference type="NCBI Taxonomy" id="1121868"/>
    <lineage>
        <taxon>Bacteria</taxon>
        <taxon>Pseudomonadati</taxon>
        <taxon>Pseudomonadota</taxon>
        <taxon>Gammaproteobacteria</taxon>
        <taxon>Vibrionales</taxon>
        <taxon>Vibrionaceae</taxon>
        <taxon>Enterovibrio</taxon>
    </lineage>
</organism>
<keyword evidence="1" id="KW-0812">Transmembrane</keyword>
<gene>
    <name evidence="2" type="ORF">SAMN02745132_03459</name>
</gene>
<dbReference type="Proteomes" id="UP000190162">
    <property type="component" value="Unassembled WGS sequence"/>
</dbReference>
<keyword evidence="1" id="KW-0472">Membrane</keyword>
<dbReference type="RefSeq" id="WP_078753661.1">
    <property type="nucleotide sequence ID" value="NZ_FUXU01000055.1"/>
</dbReference>
<dbReference type="OrthoDB" id="7031081at2"/>
<evidence type="ECO:0000313" key="2">
    <source>
        <dbReference type="EMBL" id="SKA61289.1"/>
    </source>
</evidence>
<evidence type="ECO:0000313" key="3">
    <source>
        <dbReference type="Proteomes" id="UP000190162"/>
    </source>
</evidence>